<keyword evidence="3" id="KW-1185">Reference proteome</keyword>
<name>A0ABS8SFF0_DATST</name>
<evidence type="ECO:0000313" key="2">
    <source>
        <dbReference type="EMBL" id="MCD7457621.1"/>
    </source>
</evidence>
<protein>
    <submittedName>
        <fullName evidence="2">Uncharacterized protein</fullName>
    </submittedName>
</protein>
<reference evidence="2 3" key="1">
    <citation type="journal article" date="2021" name="BMC Genomics">
        <title>Datura genome reveals duplications of psychoactive alkaloid biosynthetic genes and high mutation rate following tissue culture.</title>
        <authorList>
            <person name="Rajewski A."/>
            <person name="Carter-House D."/>
            <person name="Stajich J."/>
            <person name="Litt A."/>
        </authorList>
    </citation>
    <scope>NUCLEOTIDE SEQUENCE [LARGE SCALE GENOMIC DNA]</scope>
    <source>
        <strain evidence="2">AR-01</strain>
    </source>
</reference>
<feature type="compositionally biased region" description="Basic and acidic residues" evidence="1">
    <location>
        <begin position="50"/>
        <end position="71"/>
    </location>
</feature>
<evidence type="ECO:0000256" key="1">
    <source>
        <dbReference type="SAM" id="MobiDB-lite"/>
    </source>
</evidence>
<feature type="region of interest" description="Disordered" evidence="1">
    <location>
        <begin position="44"/>
        <end position="81"/>
    </location>
</feature>
<sequence length="81" mass="8964">LVPKSTEKVDTRLNDSSFPVVATEAITLSSKVHLTVVHDFLCHPTSHSVPHPEEAESPLRNRANDSGHEPLGRLMSHFLSR</sequence>
<dbReference type="Proteomes" id="UP000823775">
    <property type="component" value="Unassembled WGS sequence"/>
</dbReference>
<proteinExistence type="predicted"/>
<feature type="non-terminal residue" evidence="2">
    <location>
        <position position="1"/>
    </location>
</feature>
<dbReference type="EMBL" id="JACEIK010000465">
    <property type="protein sequence ID" value="MCD7457621.1"/>
    <property type="molecule type" value="Genomic_DNA"/>
</dbReference>
<gene>
    <name evidence="2" type="ORF">HAX54_035555</name>
</gene>
<evidence type="ECO:0000313" key="3">
    <source>
        <dbReference type="Proteomes" id="UP000823775"/>
    </source>
</evidence>
<accession>A0ABS8SFF0</accession>
<comment type="caution">
    <text evidence="2">The sequence shown here is derived from an EMBL/GenBank/DDBJ whole genome shotgun (WGS) entry which is preliminary data.</text>
</comment>
<organism evidence="2 3">
    <name type="scientific">Datura stramonium</name>
    <name type="common">Jimsonweed</name>
    <name type="synonym">Common thornapple</name>
    <dbReference type="NCBI Taxonomy" id="4076"/>
    <lineage>
        <taxon>Eukaryota</taxon>
        <taxon>Viridiplantae</taxon>
        <taxon>Streptophyta</taxon>
        <taxon>Embryophyta</taxon>
        <taxon>Tracheophyta</taxon>
        <taxon>Spermatophyta</taxon>
        <taxon>Magnoliopsida</taxon>
        <taxon>eudicotyledons</taxon>
        <taxon>Gunneridae</taxon>
        <taxon>Pentapetalae</taxon>
        <taxon>asterids</taxon>
        <taxon>lamiids</taxon>
        <taxon>Solanales</taxon>
        <taxon>Solanaceae</taxon>
        <taxon>Solanoideae</taxon>
        <taxon>Datureae</taxon>
        <taxon>Datura</taxon>
    </lineage>
</organism>